<dbReference type="EMBL" id="VSSQ01074364">
    <property type="protein sequence ID" value="MPN25255.1"/>
    <property type="molecule type" value="Genomic_DNA"/>
</dbReference>
<gene>
    <name evidence="2" type="ORF">SDC9_172662</name>
</gene>
<name>A0A645GEY5_9ZZZZ</name>
<comment type="caution">
    <text evidence="2">The sequence shown here is derived from an EMBL/GenBank/DDBJ whole genome shotgun (WGS) entry which is preliminary data.</text>
</comment>
<evidence type="ECO:0000256" key="1">
    <source>
        <dbReference type="SAM" id="MobiDB-lite"/>
    </source>
</evidence>
<protein>
    <submittedName>
        <fullName evidence="2">Uncharacterized protein</fullName>
    </submittedName>
</protein>
<proteinExistence type="predicted"/>
<sequence>MTKEDPQNANVEQIRPQDHPALVQHLTGRRPPGVLAVVIAQPTAKDKHRPAEIGVDVVKKDVQELYHFGPPALTSTYCGATSWLKRR</sequence>
<accession>A0A645GEY5</accession>
<evidence type="ECO:0000313" key="2">
    <source>
        <dbReference type="EMBL" id="MPN25255.1"/>
    </source>
</evidence>
<feature type="region of interest" description="Disordered" evidence="1">
    <location>
        <begin position="1"/>
        <end position="25"/>
    </location>
</feature>
<organism evidence="2">
    <name type="scientific">bioreactor metagenome</name>
    <dbReference type="NCBI Taxonomy" id="1076179"/>
    <lineage>
        <taxon>unclassified sequences</taxon>
        <taxon>metagenomes</taxon>
        <taxon>ecological metagenomes</taxon>
    </lineage>
</organism>
<dbReference type="AlphaFoldDB" id="A0A645GEY5"/>
<reference evidence="2" key="1">
    <citation type="submission" date="2019-08" db="EMBL/GenBank/DDBJ databases">
        <authorList>
            <person name="Kucharzyk K."/>
            <person name="Murdoch R.W."/>
            <person name="Higgins S."/>
            <person name="Loffler F."/>
        </authorList>
    </citation>
    <scope>NUCLEOTIDE SEQUENCE</scope>
</reference>